<evidence type="ECO:0000313" key="1">
    <source>
        <dbReference type="EMBL" id="KAH8011639.1"/>
    </source>
</evidence>
<keyword evidence="2" id="KW-1185">Reference proteome</keyword>
<sequence length="192" mass="21820">METKPATCSRMTPANAGVDAYYSWKCPKPLKNQDVVDTEVPGMSWMKSYVIIPTSSVKPPVVWTREADQGCRWMRWLRASVNSEAALFITVLPVYYHSLSLGSLPKWVVNKSSQYLAPKMLKKMHKACLKYPSWKQEHNANLKPWLHPEQNQLPTIALAELTLQHSSSLENIDESCVLEAREDRGDTSQSEN</sequence>
<protein>
    <submittedName>
        <fullName evidence="1">Uncharacterized protein</fullName>
    </submittedName>
</protein>
<evidence type="ECO:0000313" key="2">
    <source>
        <dbReference type="Proteomes" id="UP000827872"/>
    </source>
</evidence>
<name>A0ACB8FXP0_9SAUR</name>
<dbReference type="Proteomes" id="UP000827872">
    <property type="component" value="Linkage Group LG13"/>
</dbReference>
<dbReference type="EMBL" id="CM037626">
    <property type="protein sequence ID" value="KAH8011639.1"/>
    <property type="molecule type" value="Genomic_DNA"/>
</dbReference>
<accession>A0ACB8FXP0</accession>
<gene>
    <name evidence="1" type="ORF">K3G42_004345</name>
</gene>
<proteinExistence type="predicted"/>
<organism evidence="1 2">
    <name type="scientific">Sphaerodactylus townsendi</name>
    <dbReference type="NCBI Taxonomy" id="933632"/>
    <lineage>
        <taxon>Eukaryota</taxon>
        <taxon>Metazoa</taxon>
        <taxon>Chordata</taxon>
        <taxon>Craniata</taxon>
        <taxon>Vertebrata</taxon>
        <taxon>Euteleostomi</taxon>
        <taxon>Lepidosauria</taxon>
        <taxon>Squamata</taxon>
        <taxon>Bifurcata</taxon>
        <taxon>Gekkota</taxon>
        <taxon>Sphaerodactylidae</taxon>
        <taxon>Sphaerodactylus</taxon>
    </lineage>
</organism>
<comment type="caution">
    <text evidence="1">The sequence shown here is derived from an EMBL/GenBank/DDBJ whole genome shotgun (WGS) entry which is preliminary data.</text>
</comment>
<reference evidence="1" key="1">
    <citation type="submission" date="2021-08" db="EMBL/GenBank/DDBJ databases">
        <title>The first chromosome-level gecko genome reveals the dynamic sex chromosomes of Neotropical dwarf geckos (Sphaerodactylidae: Sphaerodactylus).</title>
        <authorList>
            <person name="Pinto B.J."/>
            <person name="Keating S.E."/>
            <person name="Gamble T."/>
        </authorList>
    </citation>
    <scope>NUCLEOTIDE SEQUENCE</scope>
    <source>
        <strain evidence="1">TG3544</strain>
    </source>
</reference>